<evidence type="ECO:0000313" key="2">
    <source>
        <dbReference type="Proteomes" id="UP001472677"/>
    </source>
</evidence>
<accession>A0ABR2F9G3</accession>
<sequence>MGKKGDDVEQISLIEKEDDKEDGGMGSYVKQRYDSRLVSSQNFELLMLQETKKGVWSLEEIRKLGQSGEIRCRWNNVEDKVTFVNVFAPWSVPQHLELLESYGN</sequence>
<comment type="caution">
    <text evidence="1">The sequence shown here is derived from an EMBL/GenBank/DDBJ whole genome shotgun (WGS) entry which is preliminary data.</text>
</comment>
<proteinExistence type="predicted"/>
<name>A0ABR2F9G3_9ROSI</name>
<reference evidence="1 2" key="1">
    <citation type="journal article" date="2024" name="G3 (Bethesda)">
        <title>Genome assembly of Hibiscus sabdariffa L. provides insights into metabolisms of medicinal natural products.</title>
        <authorList>
            <person name="Kim T."/>
        </authorList>
    </citation>
    <scope>NUCLEOTIDE SEQUENCE [LARGE SCALE GENOMIC DNA]</scope>
    <source>
        <strain evidence="1">TK-2024</strain>
        <tissue evidence="1">Old leaves</tissue>
    </source>
</reference>
<protein>
    <submittedName>
        <fullName evidence="1">Uncharacterized protein</fullName>
    </submittedName>
</protein>
<organism evidence="1 2">
    <name type="scientific">Hibiscus sabdariffa</name>
    <name type="common">roselle</name>
    <dbReference type="NCBI Taxonomy" id="183260"/>
    <lineage>
        <taxon>Eukaryota</taxon>
        <taxon>Viridiplantae</taxon>
        <taxon>Streptophyta</taxon>
        <taxon>Embryophyta</taxon>
        <taxon>Tracheophyta</taxon>
        <taxon>Spermatophyta</taxon>
        <taxon>Magnoliopsida</taxon>
        <taxon>eudicotyledons</taxon>
        <taxon>Gunneridae</taxon>
        <taxon>Pentapetalae</taxon>
        <taxon>rosids</taxon>
        <taxon>malvids</taxon>
        <taxon>Malvales</taxon>
        <taxon>Malvaceae</taxon>
        <taxon>Malvoideae</taxon>
        <taxon>Hibiscus</taxon>
    </lineage>
</organism>
<dbReference type="EMBL" id="JBBPBM010000007">
    <property type="protein sequence ID" value="KAK8574970.1"/>
    <property type="molecule type" value="Genomic_DNA"/>
</dbReference>
<dbReference type="Proteomes" id="UP001472677">
    <property type="component" value="Unassembled WGS sequence"/>
</dbReference>
<keyword evidence="2" id="KW-1185">Reference proteome</keyword>
<gene>
    <name evidence="1" type="ORF">V6N12_062647</name>
</gene>
<evidence type="ECO:0000313" key="1">
    <source>
        <dbReference type="EMBL" id="KAK8574970.1"/>
    </source>
</evidence>